<organism evidence="6 7">
    <name type="scientific">Clavelina lepadiformis</name>
    <name type="common">Light-bulb sea squirt</name>
    <name type="synonym">Ascidia lepadiformis</name>
    <dbReference type="NCBI Taxonomy" id="159417"/>
    <lineage>
        <taxon>Eukaryota</taxon>
        <taxon>Metazoa</taxon>
        <taxon>Chordata</taxon>
        <taxon>Tunicata</taxon>
        <taxon>Ascidiacea</taxon>
        <taxon>Aplousobranchia</taxon>
        <taxon>Clavelinidae</taxon>
        <taxon>Clavelina</taxon>
    </lineage>
</organism>
<dbReference type="PROSITE" id="PS00108">
    <property type="entry name" value="PROTEIN_KINASE_ST"/>
    <property type="match status" value="1"/>
</dbReference>
<dbReference type="InterPro" id="IPR000719">
    <property type="entry name" value="Prot_kinase_dom"/>
</dbReference>
<dbReference type="InterPro" id="IPR011009">
    <property type="entry name" value="Kinase-like_dom_sf"/>
</dbReference>
<dbReference type="InterPro" id="IPR051681">
    <property type="entry name" value="Ser/Thr_Kinases-Pseudokinases"/>
</dbReference>
<keyword evidence="2 3" id="KW-0067">ATP-binding</keyword>
<dbReference type="Proteomes" id="UP001642483">
    <property type="component" value="Unassembled WGS sequence"/>
</dbReference>
<dbReference type="SUPFAM" id="SSF56112">
    <property type="entry name" value="Protein kinase-like (PK-like)"/>
    <property type="match status" value="1"/>
</dbReference>
<evidence type="ECO:0000313" key="7">
    <source>
        <dbReference type="Proteomes" id="UP001642483"/>
    </source>
</evidence>
<evidence type="ECO:0000256" key="4">
    <source>
        <dbReference type="RuleBase" id="RU000304"/>
    </source>
</evidence>
<dbReference type="CDD" id="cd14014">
    <property type="entry name" value="STKc_PknB_like"/>
    <property type="match status" value="1"/>
</dbReference>
<protein>
    <recommendedName>
        <fullName evidence="5">Protein kinase domain-containing protein</fullName>
    </recommendedName>
</protein>
<keyword evidence="1 3" id="KW-0547">Nucleotide-binding</keyword>
<dbReference type="InterPro" id="IPR017441">
    <property type="entry name" value="Protein_kinase_ATP_BS"/>
</dbReference>
<keyword evidence="4" id="KW-0808">Transferase</keyword>
<name>A0ABP0G225_CLALP</name>
<evidence type="ECO:0000256" key="3">
    <source>
        <dbReference type="PROSITE-ProRule" id="PRU10141"/>
    </source>
</evidence>
<feature type="non-terminal residue" evidence="6">
    <location>
        <position position="386"/>
    </location>
</feature>
<evidence type="ECO:0000259" key="5">
    <source>
        <dbReference type="PROSITE" id="PS50011"/>
    </source>
</evidence>
<reference evidence="6 7" key="1">
    <citation type="submission" date="2024-02" db="EMBL/GenBank/DDBJ databases">
        <authorList>
            <person name="Daric V."/>
            <person name="Darras S."/>
        </authorList>
    </citation>
    <scope>NUCLEOTIDE SEQUENCE [LARGE SCALE GENOMIC DNA]</scope>
</reference>
<evidence type="ECO:0000256" key="2">
    <source>
        <dbReference type="ARBA" id="ARBA00022840"/>
    </source>
</evidence>
<evidence type="ECO:0000256" key="1">
    <source>
        <dbReference type="ARBA" id="ARBA00022741"/>
    </source>
</evidence>
<comment type="similarity">
    <text evidence="4">Belongs to the protein kinase superfamily.</text>
</comment>
<accession>A0ABP0G225</accession>
<proteinExistence type="inferred from homology"/>
<evidence type="ECO:0000313" key="6">
    <source>
        <dbReference type="EMBL" id="CAK8685896.1"/>
    </source>
</evidence>
<comment type="caution">
    <text evidence="6">The sequence shown here is derived from an EMBL/GenBank/DDBJ whole genome shotgun (WGS) entry which is preliminary data.</text>
</comment>
<dbReference type="PROSITE" id="PS50011">
    <property type="entry name" value="PROTEIN_KINASE_DOM"/>
    <property type="match status" value="1"/>
</dbReference>
<keyword evidence="7" id="KW-1185">Reference proteome</keyword>
<keyword evidence="4" id="KW-0723">Serine/threonine-protein kinase</keyword>
<dbReference type="PROSITE" id="PS00107">
    <property type="entry name" value="PROTEIN_KINASE_ATP"/>
    <property type="match status" value="1"/>
</dbReference>
<keyword evidence="4" id="KW-0418">Kinase</keyword>
<gene>
    <name evidence="6" type="ORF">CVLEPA_LOCUS17608</name>
</gene>
<dbReference type="SMART" id="SM00220">
    <property type="entry name" value="S_TKc"/>
    <property type="match status" value="1"/>
</dbReference>
<feature type="domain" description="Protein kinase" evidence="5">
    <location>
        <begin position="30"/>
        <end position="320"/>
    </location>
</feature>
<dbReference type="EMBL" id="CAWYQH010000101">
    <property type="protein sequence ID" value="CAK8685896.1"/>
    <property type="molecule type" value="Genomic_DNA"/>
</dbReference>
<dbReference type="Gene3D" id="1.10.510.10">
    <property type="entry name" value="Transferase(Phosphotransferase) domain 1"/>
    <property type="match status" value="1"/>
</dbReference>
<dbReference type="InterPro" id="IPR008271">
    <property type="entry name" value="Ser/Thr_kinase_AS"/>
</dbReference>
<dbReference type="PANTHER" id="PTHR44329:SF291">
    <property type="entry name" value="PROTEIN KINASE DOMAIN-CONTAINING PROTEIN"/>
    <property type="match status" value="1"/>
</dbReference>
<dbReference type="Pfam" id="PF00069">
    <property type="entry name" value="Pkinase"/>
    <property type="match status" value="1"/>
</dbReference>
<sequence>MATTLKAANHQKKFVSSLPIYSTSNFTTSWDEEDLLGSGSFATARRCNHNKLGRVVAKCFHFKGLFKAKEKTIADVTREMKVLYRLKHKNIVRIYGITEWSDCIGIIMEYIDAGNLDFFLWIQGDIAHIPLLLQIRFAHQISDGLSYLHHHDKKRSFVHCDLKPENILVTSDLTLKIADFGSVAIAKATGVTKGSITITQNTQHTPFYTAPELLRDLLSDKKPHNDVYSYGMVLYAILTRHPAFSSDDPVNSGLIIELIIQRGQKPRQQYLDDVESSLKNKPEDLKIFKFLEEIMIQCWDFQPKNRPSIKTVYEGIDQKLRSLNKSDVTFHISDLKKDEEPEPTRNSMKIKLSEFSPPFEVGPQKPIVVSPVEARPQQSIARLPIS</sequence>
<feature type="binding site" evidence="3">
    <location>
        <position position="58"/>
    </location>
    <ligand>
        <name>ATP</name>
        <dbReference type="ChEBI" id="CHEBI:30616"/>
    </ligand>
</feature>
<dbReference type="PANTHER" id="PTHR44329">
    <property type="entry name" value="SERINE/THREONINE-PROTEIN KINASE TNNI3K-RELATED"/>
    <property type="match status" value="1"/>
</dbReference>